<evidence type="ECO:0000256" key="1">
    <source>
        <dbReference type="SAM" id="MobiDB-lite"/>
    </source>
</evidence>
<evidence type="ECO:0000313" key="2">
    <source>
        <dbReference type="EMBL" id="ADI21901.1"/>
    </source>
</evidence>
<reference evidence="2" key="1">
    <citation type="submission" date="2010-01" db="EMBL/GenBank/DDBJ databases">
        <title>Genome fragments of uncultured bacteria from the North Pacific subtropical Gyre.</title>
        <authorList>
            <person name="Pham V.D."/>
            <person name="Delong E.F."/>
        </authorList>
    </citation>
    <scope>NUCLEOTIDE SEQUENCE</scope>
</reference>
<protein>
    <submittedName>
        <fullName evidence="2">Uncharacterized protein</fullName>
    </submittedName>
</protein>
<sequence>MNESQTLFASSLSRFYTFAISGKAKTTSEKMSDNDKTRSLQSDVWCSGRPQWRT</sequence>
<proteinExistence type="predicted"/>
<name>E7C377_9GAMM</name>
<accession>E7C377</accession>
<feature type="compositionally biased region" description="Basic and acidic residues" evidence="1">
    <location>
        <begin position="26"/>
        <end position="38"/>
    </location>
</feature>
<feature type="region of interest" description="Disordered" evidence="1">
    <location>
        <begin position="24"/>
        <end position="54"/>
    </location>
</feature>
<dbReference type="EMBL" id="GU567969">
    <property type="protein sequence ID" value="ADI21901.1"/>
    <property type="molecule type" value="Genomic_DNA"/>
</dbReference>
<dbReference type="AlphaFoldDB" id="E7C377"/>
<organism evidence="2">
    <name type="scientific">uncultured gamma proteobacterium HF0130_26L16</name>
    <dbReference type="NCBI Taxonomy" id="723569"/>
    <lineage>
        <taxon>Bacteria</taxon>
        <taxon>Pseudomonadati</taxon>
        <taxon>Pseudomonadota</taxon>
        <taxon>Gammaproteobacteria</taxon>
        <taxon>environmental samples</taxon>
    </lineage>
</organism>